<dbReference type="InterPro" id="IPR027417">
    <property type="entry name" value="P-loop_NTPase"/>
</dbReference>
<organism evidence="8 9">
    <name type="scientific">Camelimonas abortus</name>
    <dbReference type="NCBI Taxonomy" id="1017184"/>
    <lineage>
        <taxon>Bacteria</taxon>
        <taxon>Pseudomonadati</taxon>
        <taxon>Pseudomonadota</taxon>
        <taxon>Alphaproteobacteria</taxon>
        <taxon>Hyphomicrobiales</taxon>
        <taxon>Chelatococcaceae</taxon>
        <taxon>Camelimonas</taxon>
    </lineage>
</organism>
<accession>A0ABV7LEZ5</accession>
<dbReference type="SUPFAM" id="SSF90123">
    <property type="entry name" value="ABC transporter transmembrane region"/>
    <property type="match status" value="1"/>
</dbReference>
<proteinExistence type="predicted"/>
<dbReference type="Pfam" id="PF00664">
    <property type="entry name" value="ABC_membrane"/>
    <property type="match status" value="1"/>
</dbReference>
<sequence length="909" mass="100465">MDRNLFRYVWRHSRRDQLVIFAVVLASLPFYYWSLDLPKRIVNDAIQGGAFKSGSPTANFLEMHLTLPQFLGGGRIAIHDGFEVGQLGLLLGLSFLFLFFVLVNGAFKYWINVAKGALGERMLRRMRFDLFCIALRFTPETQKTVKSSETATMIKDEVEPIGGFIGDAFSQPLLLGSQAITAMTFIVMQNVWLGLIAACIIAVQFTVIPRLRRVQLRLGKQRQILSRRLAGKVSEVVDDLEAVHDNAAVAYERAGVGERLYTLFDLRFRIYKWKFMVKFLNNLLAQITPFFFYAVGGYFALKGSLDIGQLVAVIAAYRDLPPPLKELIDWDQQRLDVQIKYDQVVQQFSPEKLLPEELLQPLPPGVEPAPLPGPVEVKGLHVVDSHGVTLLEQLSFRSGLPLRVALIASGGAAPSALAQVLGRRITEYRGQVLFGGEDLARMPEALAGRRIAYAGPEPVLFAGTLRDNLVYGLRRRVKDAPLLTGVRRAEALATGNPLEPPDVGWLDVSIAGCATVEELDQKLIGVLEIVGLRESLLRLGLWGLVDVDRYPGLAGRVVEARKRLRQLMAERGLSGLIEPFDFGRYNAQATVAENLLFGVPVRPEFRGEALAHNPLAAKALEEAGALTRLRDMGAHIAVTMAELFRDLPPGHPLFEQFSFVPADELEDYEEIVARWRMRGAGGLNREERDRLLALTLDYIEPKHRLGLLDDSLRAALVQARRILHARLQSGRWAGAVEFYHPDRLTLNAPLRNNLAFGRMSHTVADAAQRVADLTTGMLEELGLRLDVERVGLDYDVGPAGRLLPAQQRMAVYIARGLVKNPDLLVLDGVFSAFGETQARAMIRDISRYMAGRSVVAVLHSQELADPEAFDLVVAFEGPRPVVLRGAARLPEPAGEVTAGGACGAREGAA</sequence>
<keyword evidence="3 5" id="KW-1133">Transmembrane helix</keyword>
<keyword evidence="9" id="KW-1185">Reference proteome</keyword>
<dbReference type="InterPro" id="IPR003439">
    <property type="entry name" value="ABC_transporter-like_ATP-bd"/>
</dbReference>
<dbReference type="Proteomes" id="UP001595536">
    <property type="component" value="Unassembled WGS sequence"/>
</dbReference>
<feature type="domain" description="ABC transmembrane type-1" evidence="7">
    <location>
        <begin position="75"/>
        <end position="329"/>
    </location>
</feature>
<feature type="transmembrane region" description="Helical" evidence="5">
    <location>
        <begin position="89"/>
        <end position="110"/>
    </location>
</feature>
<dbReference type="PANTHER" id="PTHR43394">
    <property type="entry name" value="ATP-DEPENDENT PERMEASE MDL1, MITOCHONDRIAL"/>
    <property type="match status" value="1"/>
</dbReference>
<comment type="caution">
    <text evidence="8">The sequence shown here is derived from an EMBL/GenBank/DDBJ whole genome shotgun (WGS) entry which is preliminary data.</text>
</comment>
<comment type="subcellular location">
    <subcellularLocation>
        <location evidence="1">Cell membrane</location>
        <topology evidence="1">Multi-pass membrane protein</topology>
    </subcellularLocation>
</comment>
<feature type="transmembrane region" description="Helical" evidence="5">
    <location>
        <begin position="191"/>
        <end position="211"/>
    </location>
</feature>
<evidence type="ECO:0000256" key="1">
    <source>
        <dbReference type="ARBA" id="ARBA00004651"/>
    </source>
</evidence>
<evidence type="ECO:0000256" key="2">
    <source>
        <dbReference type="ARBA" id="ARBA00022692"/>
    </source>
</evidence>
<protein>
    <submittedName>
        <fullName evidence="8">ABC transporter transmembrane domain-containing protein</fullName>
    </submittedName>
</protein>
<feature type="transmembrane region" description="Helical" evidence="5">
    <location>
        <begin position="18"/>
        <end position="35"/>
    </location>
</feature>
<dbReference type="PROSITE" id="PS50893">
    <property type="entry name" value="ABC_TRANSPORTER_2"/>
    <property type="match status" value="1"/>
</dbReference>
<reference evidence="9" key="1">
    <citation type="journal article" date="2019" name="Int. J. Syst. Evol. Microbiol.">
        <title>The Global Catalogue of Microorganisms (GCM) 10K type strain sequencing project: providing services to taxonomists for standard genome sequencing and annotation.</title>
        <authorList>
            <consortium name="The Broad Institute Genomics Platform"/>
            <consortium name="The Broad Institute Genome Sequencing Center for Infectious Disease"/>
            <person name="Wu L."/>
            <person name="Ma J."/>
        </authorList>
    </citation>
    <scope>NUCLEOTIDE SEQUENCE [LARGE SCALE GENOMIC DNA]</scope>
    <source>
        <strain evidence="9">CCM 7941</strain>
    </source>
</reference>
<dbReference type="PANTHER" id="PTHR43394:SF1">
    <property type="entry name" value="ATP-BINDING CASSETTE SUB-FAMILY B MEMBER 10, MITOCHONDRIAL"/>
    <property type="match status" value="1"/>
</dbReference>
<evidence type="ECO:0000256" key="5">
    <source>
        <dbReference type="SAM" id="Phobius"/>
    </source>
</evidence>
<dbReference type="PROSITE" id="PS50929">
    <property type="entry name" value="ABC_TM1F"/>
    <property type="match status" value="1"/>
</dbReference>
<dbReference type="InterPro" id="IPR039421">
    <property type="entry name" value="Type_1_exporter"/>
</dbReference>
<dbReference type="InterPro" id="IPR011527">
    <property type="entry name" value="ABC1_TM_dom"/>
</dbReference>
<feature type="transmembrane region" description="Helical" evidence="5">
    <location>
        <begin position="279"/>
        <end position="301"/>
    </location>
</feature>
<evidence type="ECO:0000313" key="9">
    <source>
        <dbReference type="Proteomes" id="UP001595536"/>
    </source>
</evidence>
<evidence type="ECO:0000313" key="8">
    <source>
        <dbReference type="EMBL" id="MFC3266436.1"/>
    </source>
</evidence>
<dbReference type="InterPro" id="IPR036640">
    <property type="entry name" value="ABC1_TM_sf"/>
</dbReference>
<keyword evidence="4 5" id="KW-0472">Membrane</keyword>
<dbReference type="Gene3D" id="3.40.50.300">
    <property type="entry name" value="P-loop containing nucleotide triphosphate hydrolases"/>
    <property type="match status" value="2"/>
</dbReference>
<evidence type="ECO:0000256" key="3">
    <source>
        <dbReference type="ARBA" id="ARBA00022989"/>
    </source>
</evidence>
<keyword evidence="2 5" id="KW-0812">Transmembrane</keyword>
<name>A0ABV7LEZ5_9HYPH</name>
<dbReference type="EMBL" id="JBHRUV010000040">
    <property type="protein sequence ID" value="MFC3266436.1"/>
    <property type="molecule type" value="Genomic_DNA"/>
</dbReference>
<evidence type="ECO:0000259" key="7">
    <source>
        <dbReference type="PROSITE" id="PS50929"/>
    </source>
</evidence>
<feature type="domain" description="ABC transporter" evidence="6">
    <location>
        <begin position="638"/>
        <end position="901"/>
    </location>
</feature>
<dbReference type="SUPFAM" id="SSF52540">
    <property type="entry name" value="P-loop containing nucleoside triphosphate hydrolases"/>
    <property type="match status" value="1"/>
</dbReference>
<dbReference type="Gene3D" id="1.20.1560.10">
    <property type="entry name" value="ABC transporter type 1, transmembrane domain"/>
    <property type="match status" value="1"/>
</dbReference>
<evidence type="ECO:0000256" key="4">
    <source>
        <dbReference type="ARBA" id="ARBA00023136"/>
    </source>
</evidence>
<evidence type="ECO:0000259" key="6">
    <source>
        <dbReference type="PROSITE" id="PS50893"/>
    </source>
</evidence>
<gene>
    <name evidence="8" type="ORF">ACFOEX_08730</name>
</gene>